<gene>
    <name evidence="1" type="ORF">C6568_17340</name>
</gene>
<reference evidence="1 2" key="1">
    <citation type="submission" date="2018-03" db="EMBL/GenBank/DDBJ databases">
        <title>Genome sequencing of Melaminivora sp.</title>
        <authorList>
            <person name="Kim S.-J."/>
            <person name="Heo J."/>
            <person name="Ahn J.-H."/>
            <person name="Kwon S.-W."/>
        </authorList>
    </citation>
    <scope>NUCLEOTIDE SEQUENCE [LARGE SCALE GENOMIC DNA]</scope>
    <source>
        <strain evidence="1 2">SC2-9</strain>
    </source>
</reference>
<accession>A0A2R3QGB9</accession>
<sequence length="157" mass="17110">MRAAAAAEDTDTQPYAAALDELAAAIMEAPADTQAAFIGSPGMQELHAWAQDHHERQQHAEFFALLARMKSAPPEDRPAEDFIRLLHLAPPRYREVADALVAETLPQATHCDDDGNAVFSIEQMAQHFGKTPEEVAAEIERLGLDTGLHTGPVHPLQ</sequence>
<dbReference type="AlphaFoldDB" id="A0A2R3QGB9"/>
<proteinExistence type="predicted"/>
<organism evidence="1 2">
    <name type="scientific">Melaminivora suipulveris</name>
    <dbReference type="NCBI Taxonomy" id="2109913"/>
    <lineage>
        <taxon>Bacteria</taxon>
        <taxon>Pseudomonadati</taxon>
        <taxon>Pseudomonadota</taxon>
        <taxon>Betaproteobacteria</taxon>
        <taxon>Burkholderiales</taxon>
        <taxon>Comamonadaceae</taxon>
        <taxon>Melaminivora</taxon>
    </lineage>
</organism>
<name>A0A2R3QGB9_9BURK</name>
<keyword evidence="2" id="KW-1185">Reference proteome</keyword>
<evidence type="ECO:0000313" key="2">
    <source>
        <dbReference type="Proteomes" id="UP000237925"/>
    </source>
</evidence>
<dbReference type="KEGG" id="mela:C6568_17340"/>
<dbReference type="EMBL" id="CP027667">
    <property type="protein sequence ID" value="AVO50792.1"/>
    <property type="molecule type" value="Genomic_DNA"/>
</dbReference>
<evidence type="ECO:0000313" key="1">
    <source>
        <dbReference type="EMBL" id="AVO50792.1"/>
    </source>
</evidence>
<protein>
    <submittedName>
        <fullName evidence="1">Uncharacterized protein</fullName>
    </submittedName>
</protein>
<dbReference type="Proteomes" id="UP000237925">
    <property type="component" value="Chromosome"/>
</dbReference>